<proteinExistence type="predicted"/>
<organism evidence="1 2">
    <name type="scientific">Anaerocolumna sedimenticola</name>
    <dbReference type="NCBI Taxonomy" id="2696063"/>
    <lineage>
        <taxon>Bacteria</taxon>
        <taxon>Bacillati</taxon>
        <taxon>Bacillota</taxon>
        <taxon>Clostridia</taxon>
        <taxon>Lachnospirales</taxon>
        <taxon>Lachnospiraceae</taxon>
        <taxon>Anaerocolumna</taxon>
    </lineage>
</organism>
<dbReference type="KEGG" id="anr:Ana3638_04420"/>
<gene>
    <name evidence="1" type="ORF">Ana3638_04420</name>
</gene>
<name>A0A6P1TJA0_9FIRM</name>
<keyword evidence="2" id="KW-1185">Reference proteome</keyword>
<dbReference type="AlphaFoldDB" id="A0A6P1TJA0"/>
<sequence length="66" mass="8089">MRVLKKDGMIAINHYMFQLDLDWGYPADLFENMVPMIRQWMLELDGCEEIFLDGFDKNWWIFLKKK</sequence>
<reference evidence="1 2" key="1">
    <citation type="submission" date="2020-01" db="EMBL/GenBank/DDBJ databases">
        <title>Genome analysis of Anaerocolumna sp. CBA3638.</title>
        <authorList>
            <person name="Kim J."/>
            <person name="Roh S.W."/>
        </authorList>
    </citation>
    <scope>NUCLEOTIDE SEQUENCE [LARGE SCALE GENOMIC DNA]</scope>
    <source>
        <strain evidence="1 2">CBA3638</strain>
    </source>
</reference>
<protein>
    <recommendedName>
        <fullName evidence="3">Methyltransferase</fullName>
    </recommendedName>
</protein>
<dbReference type="Proteomes" id="UP000464314">
    <property type="component" value="Chromosome"/>
</dbReference>
<evidence type="ECO:0000313" key="1">
    <source>
        <dbReference type="EMBL" id="QHQ60121.1"/>
    </source>
</evidence>
<evidence type="ECO:0000313" key="2">
    <source>
        <dbReference type="Proteomes" id="UP000464314"/>
    </source>
</evidence>
<dbReference type="EMBL" id="CP048000">
    <property type="protein sequence ID" value="QHQ60121.1"/>
    <property type="molecule type" value="Genomic_DNA"/>
</dbReference>
<accession>A0A6P1TJA0</accession>
<dbReference type="RefSeq" id="WP_161836957.1">
    <property type="nucleotide sequence ID" value="NZ_CP048000.1"/>
</dbReference>
<evidence type="ECO:0008006" key="3">
    <source>
        <dbReference type="Google" id="ProtNLM"/>
    </source>
</evidence>